<keyword evidence="10" id="KW-0408">Iron</keyword>
<organism evidence="13 15">
    <name type="scientific">Acidipropionibacterium acidipropionici</name>
    <dbReference type="NCBI Taxonomy" id="1748"/>
    <lineage>
        <taxon>Bacteria</taxon>
        <taxon>Bacillati</taxon>
        <taxon>Actinomycetota</taxon>
        <taxon>Actinomycetes</taxon>
        <taxon>Propionibacteriales</taxon>
        <taxon>Propionibacteriaceae</taxon>
        <taxon>Acidipropionibacterium</taxon>
    </lineage>
</organism>
<feature type="transmembrane region" description="Helical" evidence="12">
    <location>
        <begin position="91"/>
        <end position="111"/>
    </location>
</feature>
<evidence type="ECO:0000313" key="16">
    <source>
        <dbReference type="Proteomes" id="UP000178666"/>
    </source>
</evidence>
<dbReference type="GO" id="GO:0019646">
    <property type="term" value="P:aerobic electron transport chain"/>
    <property type="evidence" value="ECO:0007669"/>
    <property type="project" value="TreeGrafter"/>
</dbReference>
<dbReference type="PANTHER" id="PTHR43141">
    <property type="entry name" value="CYTOCHROME BD2 SUBUNIT II"/>
    <property type="match status" value="1"/>
</dbReference>
<feature type="transmembrane region" description="Helical" evidence="12">
    <location>
        <begin position="211"/>
        <end position="232"/>
    </location>
</feature>
<dbReference type="GO" id="GO:0070069">
    <property type="term" value="C:cytochrome complex"/>
    <property type="evidence" value="ECO:0007669"/>
    <property type="project" value="TreeGrafter"/>
</dbReference>
<keyword evidence="7" id="KW-0479">Metal-binding</keyword>
<dbReference type="Proteomes" id="UP000075221">
    <property type="component" value="Chromosome"/>
</dbReference>
<dbReference type="GO" id="GO:0046872">
    <property type="term" value="F:metal ion binding"/>
    <property type="evidence" value="ECO:0007669"/>
    <property type="project" value="UniProtKB-KW"/>
</dbReference>
<evidence type="ECO:0000256" key="9">
    <source>
        <dbReference type="ARBA" id="ARBA00022989"/>
    </source>
</evidence>
<comment type="subcellular location">
    <subcellularLocation>
        <location evidence="1">Cell membrane</location>
        <topology evidence="1">Multi-pass membrane protein</topology>
    </subcellularLocation>
</comment>
<sequence>MFPILEIAHSSLTPVWFVLIAVLWIGFFFLEGFDFGVAMLLPFMGKDDRDRRVMVNTIGPTWDGNEVWLITAGGAMFAAFPGWYATMFSGLYLPLLLVLFGLILRGVSFEYRSKHPTSRWRTSFDWMATIGSFLPTLVLGVGFANFVRGIALGPSPTLNGDAPLVTTSFWGLFTPFALIGGILFVVLFCAHGAGFVALKTTGHMHQRAGRTASTLGWVAAAVMAAWALMFNLMYAPEGSLQHTLTWVLGILAVLLVVVAATLSGRGRDGFAFVLNGAAIAAMMAAMFIKMWGNIGFRPVGVGFDMWIASSTPYTLKIMTISTAIFLPLVLAYQIWSYWVFRKRISKEAIPSDAVPASA</sequence>
<dbReference type="AlphaFoldDB" id="A0AAC8YG94"/>
<keyword evidence="4" id="KW-1003">Cell membrane</keyword>
<keyword evidence="9 12" id="KW-1133">Transmembrane helix</keyword>
<feature type="transmembrane region" description="Helical" evidence="12">
    <location>
        <begin position="244"/>
        <end position="262"/>
    </location>
</feature>
<dbReference type="InterPro" id="IPR003317">
    <property type="entry name" value="Cyt-d_oxidase_su2"/>
</dbReference>
<evidence type="ECO:0000313" key="15">
    <source>
        <dbReference type="Proteomes" id="UP000075221"/>
    </source>
</evidence>
<evidence type="ECO:0000256" key="12">
    <source>
        <dbReference type="SAM" id="Phobius"/>
    </source>
</evidence>
<dbReference type="GO" id="GO:0005886">
    <property type="term" value="C:plasma membrane"/>
    <property type="evidence" value="ECO:0007669"/>
    <property type="project" value="UniProtKB-SubCell"/>
</dbReference>
<evidence type="ECO:0000256" key="7">
    <source>
        <dbReference type="ARBA" id="ARBA00022723"/>
    </source>
</evidence>
<evidence type="ECO:0000256" key="8">
    <source>
        <dbReference type="ARBA" id="ARBA00022982"/>
    </source>
</evidence>
<keyword evidence="11 12" id="KW-0472">Membrane</keyword>
<keyword evidence="5" id="KW-0349">Heme</keyword>
<evidence type="ECO:0000256" key="11">
    <source>
        <dbReference type="ARBA" id="ARBA00023136"/>
    </source>
</evidence>
<evidence type="ECO:0000313" key="14">
    <source>
        <dbReference type="EMBL" id="AOZ47584.1"/>
    </source>
</evidence>
<dbReference type="OMA" id="FLPQVWF"/>
<dbReference type="PANTHER" id="PTHR43141:SF5">
    <property type="entry name" value="CYTOCHROME BD-I UBIQUINOL OXIDASE SUBUNIT 2"/>
    <property type="match status" value="1"/>
</dbReference>
<evidence type="ECO:0000313" key="13">
    <source>
        <dbReference type="EMBL" id="AMS06121.1"/>
    </source>
</evidence>
<dbReference type="GO" id="GO:0016682">
    <property type="term" value="F:oxidoreductase activity, acting on diphenols and related substances as donors, oxygen as acceptor"/>
    <property type="evidence" value="ECO:0007669"/>
    <property type="project" value="TreeGrafter"/>
</dbReference>
<feature type="transmembrane region" description="Helical" evidence="12">
    <location>
        <begin position="167"/>
        <end position="190"/>
    </location>
</feature>
<evidence type="ECO:0000256" key="4">
    <source>
        <dbReference type="ARBA" id="ARBA00022475"/>
    </source>
</evidence>
<feature type="transmembrane region" description="Helical" evidence="12">
    <location>
        <begin position="317"/>
        <end position="340"/>
    </location>
</feature>
<evidence type="ECO:0000256" key="5">
    <source>
        <dbReference type="ARBA" id="ARBA00022617"/>
    </source>
</evidence>
<keyword evidence="16" id="KW-1185">Reference proteome</keyword>
<comment type="similarity">
    <text evidence="2">Belongs to the cytochrome ubiquinol oxidase subunit 2 family.</text>
</comment>
<feature type="transmembrane region" description="Helical" evidence="12">
    <location>
        <begin position="66"/>
        <end position="85"/>
    </location>
</feature>
<dbReference type="PIRSF" id="PIRSF000267">
    <property type="entry name" value="Cyt_oxidse_sub2"/>
    <property type="match status" value="1"/>
</dbReference>
<feature type="transmembrane region" description="Helical" evidence="12">
    <location>
        <begin position="123"/>
        <end position="147"/>
    </location>
</feature>
<reference evidence="13 15" key="2">
    <citation type="submission" date="2016-02" db="EMBL/GenBank/DDBJ databases">
        <title>Complete Genome Sequence of Propionibacterium acidipropionici ATCC 55737.</title>
        <authorList>
            <person name="Luna Flores C.H."/>
            <person name="Nielsen L.K."/>
            <person name="Marcellin E."/>
        </authorList>
    </citation>
    <scope>NUCLEOTIDE SEQUENCE [LARGE SCALE GENOMIC DNA]</scope>
    <source>
        <strain evidence="13 15">ATCC 55737</strain>
    </source>
</reference>
<evidence type="ECO:0000256" key="1">
    <source>
        <dbReference type="ARBA" id="ARBA00004651"/>
    </source>
</evidence>
<evidence type="ECO:0000256" key="2">
    <source>
        <dbReference type="ARBA" id="ARBA00007543"/>
    </source>
</evidence>
<dbReference type="GO" id="GO:0009055">
    <property type="term" value="F:electron transfer activity"/>
    <property type="evidence" value="ECO:0007669"/>
    <property type="project" value="TreeGrafter"/>
</dbReference>
<dbReference type="EMBL" id="CP014352">
    <property type="protein sequence ID" value="AMS06121.1"/>
    <property type="molecule type" value="Genomic_DNA"/>
</dbReference>
<name>A0AAC8YG94_9ACTN</name>
<feature type="transmembrane region" description="Helical" evidence="12">
    <location>
        <begin position="15"/>
        <end position="45"/>
    </location>
</feature>
<keyword evidence="6 12" id="KW-0812">Transmembrane</keyword>
<proteinExistence type="inferred from homology"/>
<accession>A0AAC8YG94</accession>
<dbReference type="EMBL" id="CP015970">
    <property type="protein sequence ID" value="AOZ47584.1"/>
    <property type="molecule type" value="Genomic_DNA"/>
</dbReference>
<reference evidence="14 16" key="1">
    <citation type="journal article" date="2016" name="Plant Dis.">
        <title>Improved production of propionic acid using genome shuffling.</title>
        <authorList>
            <person name="Luna-Flores C.H."/>
            <person name="Palfreyman R.W."/>
            <person name="Kromer J.O."/>
            <person name="Nielsen L.K."/>
            <person name="Marcellin E."/>
        </authorList>
    </citation>
    <scope>NUCLEOTIDE SEQUENCE [LARGE SCALE GENOMIC DNA]</scope>
    <source>
        <strain evidence="14 16">F3E8</strain>
    </source>
</reference>
<dbReference type="Proteomes" id="UP000178666">
    <property type="component" value="Chromosome"/>
</dbReference>
<keyword evidence="3" id="KW-0813">Transport</keyword>
<evidence type="ECO:0000256" key="3">
    <source>
        <dbReference type="ARBA" id="ARBA00022448"/>
    </source>
</evidence>
<dbReference type="Pfam" id="PF02322">
    <property type="entry name" value="Cyt_bd_oxida_II"/>
    <property type="match status" value="1"/>
</dbReference>
<feature type="transmembrane region" description="Helical" evidence="12">
    <location>
        <begin position="269"/>
        <end position="288"/>
    </location>
</feature>
<evidence type="ECO:0000256" key="10">
    <source>
        <dbReference type="ARBA" id="ARBA00023004"/>
    </source>
</evidence>
<gene>
    <name evidence="14" type="ORF">A8L58_13880</name>
    <name evidence="13" type="ORF">AXH35_12430</name>
</gene>
<evidence type="ECO:0000256" key="6">
    <source>
        <dbReference type="ARBA" id="ARBA00022692"/>
    </source>
</evidence>
<protein>
    <submittedName>
        <fullName evidence="13">Cytochrome C oxidase assembly protein</fullName>
    </submittedName>
    <submittedName>
        <fullName evidence="14">Cytochrome d ubiquinol oxidase subunit II</fullName>
    </submittedName>
</protein>
<keyword evidence="8" id="KW-0249">Electron transport</keyword>
<dbReference type="NCBIfam" id="TIGR00203">
    <property type="entry name" value="cydB"/>
    <property type="match status" value="1"/>
</dbReference>
<dbReference type="RefSeq" id="WP_015069284.1">
    <property type="nucleotide sequence ID" value="NZ_CP014352.1"/>
</dbReference>